<dbReference type="EMBL" id="JACCKD010000005">
    <property type="protein sequence ID" value="MBA0126814.1"/>
    <property type="molecule type" value="Genomic_DNA"/>
</dbReference>
<dbReference type="PANTHER" id="PTHR43459">
    <property type="entry name" value="ENOYL-COA HYDRATASE"/>
    <property type="match status" value="1"/>
</dbReference>
<dbReference type="GO" id="GO:0016853">
    <property type="term" value="F:isomerase activity"/>
    <property type="evidence" value="ECO:0007669"/>
    <property type="project" value="UniProtKB-KW"/>
</dbReference>
<comment type="caution">
    <text evidence="2">The sequence shown here is derived from an EMBL/GenBank/DDBJ whole genome shotgun (WGS) entry which is preliminary data.</text>
</comment>
<dbReference type="AlphaFoldDB" id="A0A838AC32"/>
<dbReference type="InterPro" id="IPR029045">
    <property type="entry name" value="ClpP/crotonase-like_dom_sf"/>
</dbReference>
<keyword evidence="3" id="KW-1185">Reference proteome</keyword>
<gene>
    <name evidence="2" type="ORF">H0B56_14785</name>
</gene>
<dbReference type="PANTHER" id="PTHR43459:SF1">
    <property type="entry name" value="EG:BACN32G11.4 PROTEIN"/>
    <property type="match status" value="1"/>
</dbReference>
<dbReference type="RefSeq" id="WP_180893648.1">
    <property type="nucleotide sequence ID" value="NZ_JACCKD010000005.1"/>
</dbReference>
<comment type="similarity">
    <text evidence="1">Belongs to the enoyl-CoA hydratase/isomerase family.</text>
</comment>
<dbReference type="InterPro" id="IPR001753">
    <property type="entry name" value="Enoyl-CoA_hydra/iso"/>
</dbReference>
<sequence>MTHHDNSGDSVVTSDHGTVRQVTLNRPGKRNAIDLELRVALAESLEAAQAEPAVRCVVLSGAGGCFCAGGDISTMRRQQPEATRPRAEAAQRVIRAIWNGPKPVIAAVEGFAFGAGAALALACDRVVAAEDVTFNTTFTAVGLAGDMGIFASLPARVGLARARQLMLFPDRLSGTDAHSMGLVDELVPPGACTKRAIDAAGSIAGGPPLALAGIKSMLASWPRDPNAVLEDEVELQTTLFASADFEEGVTAFHEKRAPVFRGR</sequence>
<organism evidence="2 3">
    <name type="scientific">Haloechinothrix aidingensis</name>
    <dbReference type="NCBI Taxonomy" id="2752311"/>
    <lineage>
        <taxon>Bacteria</taxon>
        <taxon>Bacillati</taxon>
        <taxon>Actinomycetota</taxon>
        <taxon>Actinomycetes</taxon>
        <taxon>Pseudonocardiales</taxon>
        <taxon>Pseudonocardiaceae</taxon>
        <taxon>Haloechinothrix</taxon>
    </lineage>
</organism>
<keyword evidence="2" id="KW-0413">Isomerase</keyword>
<dbReference type="InterPro" id="IPR014748">
    <property type="entry name" value="Enoyl-CoA_hydra_C"/>
</dbReference>
<dbReference type="CDD" id="cd06558">
    <property type="entry name" value="crotonase-like"/>
    <property type="match status" value="1"/>
</dbReference>
<dbReference type="SUPFAM" id="SSF52096">
    <property type="entry name" value="ClpP/crotonase"/>
    <property type="match status" value="1"/>
</dbReference>
<dbReference type="Gene3D" id="1.10.12.10">
    <property type="entry name" value="Lyase 2-enoyl-coa Hydratase, Chain A, domain 2"/>
    <property type="match status" value="1"/>
</dbReference>
<evidence type="ECO:0000313" key="2">
    <source>
        <dbReference type="EMBL" id="MBA0126814.1"/>
    </source>
</evidence>
<accession>A0A838AC32</accession>
<dbReference type="Pfam" id="PF00378">
    <property type="entry name" value="ECH_1"/>
    <property type="match status" value="1"/>
</dbReference>
<dbReference type="Gene3D" id="3.90.226.10">
    <property type="entry name" value="2-enoyl-CoA Hydratase, Chain A, domain 1"/>
    <property type="match status" value="1"/>
</dbReference>
<name>A0A838AC32_9PSEU</name>
<protein>
    <submittedName>
        <fullName evidence="2">Enoyl-CoA hydratase/isomerase family protein</fullName>
    </submittedName>
</protein>
<dbReference type="Proteomes" id="UP000582974">
    <property type="component" value="Unassembled WGS sequence"/>
</dbReference>
<proteinExistence type="inferred from homology"/>
<evidence type="ECO:0000256" key="1">
    <source>
        <dbReference type="ARBA" id="ARBA00005254"/>
    </source>
</evidence>
<evidence type="ECO:0000313" key="3">
    <source>
        <dbReference type="Proteomes" id="UP000582974"/>
    </source>
</evidence>
<reference evidence="2 3" key="1">
    <citation type="submission" date="2020-07" db="EMBL/GenBank/DDBJ databases">
        <title>Genome of Haloechinothrix sp.</title>
        <authorList>
            <person name="Tang S.-K."/>
            <person name="Yang L."/>
            <person name="Zhu W.-Y."/>
        </authorList>
    </citation>
    <scope>NUCLEOTIDE SEQUENCE [LARGE SCALE GENOMIC DNA]</scope>
    <source>
        <strain evidence="2 3">YIM 98757</strain>
    </source>
</reference>